<dbReference type="Pfam" id="PF24094">
    <property type="entry name" value="DEATH_SH3BP4"/>
    <property type="match status" value="1"/>
</dbReference>
<dbReference type="AlphaFoldDB" id="F6YLX3"/>
<dbReference type="HOGENOM" id="CLU_328988_0_0_1"/>
<name>F6YLX3_CIOIN</name>
<proteinExistence type="predicted"/>
<keyword evidence="5" id="KW-1185">Reference proteome</keyword>
<evidence type="ECO:0000259" key="3">
    <source>
        <dbReference type="Pfam" id="PF24094"/>
    </source>
</evidence>
<evidence type="ECO:0000313" key="4">
    <source>
        <dbReference type="Ensembl" id="ENSCINP00000018695.3"/>
    </source>
</evidence>
<protein>
    <submittedName>
        <fullName evidence="4">Uncharacterized protein</fullName>
    </submittedName>
</protein>
<feature type="compositionally biased region" description="Low complexity" evidence="1">
    <location>
        <begin position="39"/>
        <end position="50"/>
    </location>
</feature>
<dbReference type="Pfam" id="PF23637">
    <property type="entry name" value="SH3BP4_C"/>
    <property type="match status" value="1"/>
</dbReference>
<evidence type="ECO:0000259" key="2">
    <source>
        <dbReference type="Pfam" id="PF23637"/>
    </source>
</evidence>
<dbReference type="GO" id="GO:0005737">
    <property type="term" value="C:cytoplasm"/>
    <property type="evidence" value="ECO:0000318"/>
    <property type="project" value="GO_Central"/>
</dbReference>
<dbReference type="InterPro" id="IPR056183">
    <property type="entry name" value="DEATH_SH3BP4"/>
</dbReference>
<feature type="compositionally biased region" description="Basic and acidic residues" evidence="1">
    <location>
        <begin position="166"/>
        <end position="179"/>
    </location>
</feature>
<dbReference type="STRING" id="7719.ENSCINP00000018695"/>
<dbReference type="EMBL" id="EAAA01002225">
    <property type="status" value="NOT_ANNOTATED_CDS"/>
    <property type="molecule type" value="Genomic_DNA"/>
</dbReference>
<feature type="domain" description="SH3BP4 C-terminal helical" evidence="2">
    <location>
        <begin position="752"/>
        <end position="866"/>
    </location>
</feature>
<feature type="region of interest" description="Disordered" evidence="1">
    <location>
        <begin position="166"/>
        <end position="208"/>
    </location>
</feature>
<dbReference type="GeneTree" id="ENSGT00390000013151"/>
<feature type="compositionally biased region" description="Basic and acidic residues" evidence="1">
    <location>
        <begin position="197"/>
        <end position="208"/>
    </location>
</feature>
<dbReference type="InterPro" id="IPR056181">
    <property type="entry name" value="SH3BP4_C"/>
</dbReference>
<feature type="compositionally biased region" description="Polar residues" evidence="1">
    <location>
        <begin position="1"/>
        <end position="17"/>
    </location>
</feature>
<dbReference type="PANTHER" id="PTHR15603:SF4">
    <property type="entry name" value="SH3 DOMAIN-BINDING PROTEIN 4-LIKE"/>
    <property type="match status" value="1"/>
</dbReference>
<dbReference type="InParanoid" id="F6YLX3"/>
<dbReference type="PANTHER" id="PTHR15603">
    <property type="entry name" value="SH3 DOMAIN-CONTAINING PROTEIN"/>
    <property type="match status" value="1"/>
</dbReference>
<evidence type="ECO:0000256" key="1">
    <source>
        <dbReference type="SAM" id="MobiDB-lite"/>
    </source>
</evidence>
<reference evidence="4" key="3">
    <citation type="submission" date="2025-08" db="UniProtKB">
        <authorList>
            <consortium name="Ensembl"/>
        </authorList>
    </citation>
    <scope>IDENTIFICATION</scope>
</reference>
<feature type="region of interest" description="Disordered" evidence="1">
    <location>
        <begin position="1"/>
        <end position="52"/>
    </location>
</feature>
<reference evidence="4" key="4">
    <citation type="submission" date="2025-09" db="UniProtKB">
        <authorList>
            <consortium name="Ensembl"/>
        </authorList>
    </citation>
    <scope>IDENTIFICATION</scope>
</reference>
<evidence type="ECO:0000313" key="5">
    <source>
        <dbReference type="Proteomes" id="UP000008144"/>
    </source>
</evidence>
<reference evidence="4" key="2">
    <citation type="journal article" date="2008" name="Genome Biol.">
        <title>Improved genome assembly and evidence-based global gene model set for the chordate Ciona intestinalis: new insight into intron and operon populations.</title>
        <authorList>
            <person name="Satou Y."/>
            <person name="Mineta K."/>
            <person name="Ogasawara M."/>
            <person name="Sasakura Y."/>
            <person name="Shoguchi E."/>
            <person name="Ueno K."/>
            <person name="Yamada L."/>
            <person name="Matsumoto J."/>
            <person name="Wasserscheid J."/>
            <person name="Dewar K."/>
            <person name="Wiley G.B."/>
            <person name="Macmil S.L."/>
            <person name="Roe B.A."/>
            <person name="Zeller R.W."/>
            <person name="Hastings K.E."/>
            <person name="Lemaire P."/>
            <person name="Lindquist E."/>
            <person name="Endo T."/>
            <person name="Hotta K."/>
            <person name="Inaba K."/>
        </authorList>
    </citation>
    <scope>NUCLEOTIDE SEQUENCE [LARGE SCALE GENOMIC DNA]</scope>
    <source>
        <strain evidence="4">wild type</strain>
    </source>
</reference>
<reference evidence="5" key="1">
    <citation type="journal article" date="2002" name="Science">
        <title>The draft genome of Ciona intestinalis: insights into chordate and vertebrate origins.</title>
        <authorList>
            <person name="Dehal P."/>
            <person name="Satou Y."/>
            <person name="Campbell R.K."/>
            <person name="Chapman J."/>
            <person name="Degnan B."/>
            <person name="De Tomaso A."/>
            <person name="Davidson B."/>
            <person name="Di Gregorio A."/>
            <person name="Gelpke M."/>
            <person name="Goodstein D.M."/>
            <person name="Harafuji N."/>
            <person name="Hastings K.E."/>
            <person name="Ho I."/>
            <person name="Hotta K."/>
            <person name="Huang W."/>
            <person name="Kawashima T."/>
            <person name="Lemaire P."/>
            <person name="Martinez D."/>
            <person name="Meinertzhagen I.A."/>
            <person name="Necula S."/>
            <person name="Nonaka M."/>
            <person name="Putnam N."/>
            <person name="Rash S."/>
            <person name="Saiga H."/>
            <person name="Satake M."/>
            <person name="Terry A."/>
            <person name="Yamada L."/>
            <person name="Wang H.G."/>
            <person name="Awazu S."/>
            <person name="Azumi K."/>
            <person name="Boore J."/>
            <person name="Branno M."/>
            <person name="Chin-Bow S."/>
            <person name="DeSantis R."/>
            <person name="Doyle S."/>
            <person name="Francino P."/>
            <person name="Keys D.N."/>
            <person name="Haga S."/>
            <person name="Hayashi H."/>
            <person name="Hino K."/>
            <person name="Imai K.S."/>
            <person name="Inaba K."/>
            <person name="Kano S."/>
            <person name="Kobayashi K."/>
            <person name="Kobayashi M."/>
            <person name="Lee B.I."/>
            <person name="Makabe K.W."/>
            <person name="Manohar C."/>
            <person name="Matassi G."/>
            <person name="Medina M."/>
            <person name="Mochizuki Y."/>
            <person name="Mount S."/>
            <person name="Morishita T."/>
            <person name="Miura S."/>
            <person name="Nakayama A."/>
            <person name="Nishizaka S."/>
            <person name="Nomoto H."/>
            <person name="Ohta F."/>
            <person name="Oishi K."/>
            <person name="Rigoutsos I."/>
            <person name="Sano M."/>
            <person name="Sasaki A."/>
            <person name="Sasakura Y."/>
            <person name="Shoguchi E."/>
            <person name="Shin-i T."/>
            <person name="Spagnuolo A."/>
            <person name="Stainier D."/>
            <person name="Suzuki M.M."/>
            <person name="Tassy O."/>
            <person name="Takatori N."/>
            <person name="Tokuoka M."/>
            <person name="Yagi K."/>
            <person name="Yoshizaki F."/>
            <person name="Wada S."/>
            <person name="Zhang C."/>
            <person name="Hyatt P.D."/>
            <person name="Larimer F."/>
            <person name="Detter C."/>
            <person name="Doggett N."/>
            <person name="Glavina T."/>
            <person name="Hawkins T."/>
            <person name="Richardson P."/>
            <person name="Lucas S."/>
            <person name="Kohara Y."/>
            <person name="Levine M."/>
            <person name="Satoh N."/>
            <person name="Rokhsar D.S."/>
        </authorList>
    </citation>
    <scope>NUCLEOTIDE SEQUENCE [LARGE SCALE GENOMIC DNA]</scope>
</reference>
<feature type="domain" description="SH3BP4 DEATH" evidence="3">
    <location>
        <begin position="644"/>
        <end position="741"/>
    </location>
</feature>
<accession>F6YLX3</accession>
<organism evidence="4 5">
    <name type="scientific">Ciona intestinalis</name>
    <name type="common">Transparent sea squirt</name>
    <name type="synonym">Ascidia intestinalis</name>
    <dbReference type="NCBI Taxonomy" id="7719"/>
    <lineage>
        <taxon>Eukaryota</taxon>
        <taxon>Metazoa</taxon>
        <taxon>Chordata</taxon>
        <taxon>Tunicata</taxon>
        <taxon>Ascidiacea</taxon>
        <taxon>Phlebobranchia</taxon>
        <taxon>Cionidae</taxon>
        <taxon>Ciona</taxon>
    </lineage>
</organism>
<dbReference type="Ensembl" id="ENSCINT00000018695.3">
    <property type="protein sequence ID" value="ENSCINP00000018695.3"/>
    <property type="gene ID" value="ENSCING00000009192.3"/>
</dbReference>
<dbReference type="Proteomes" id="UP000008144">
    <property type="component" value="Chromosome 5"/>
</dbReference>
<sequence>MRSRNATLSSQRSTGSRGSLKKALNSTTRIFKHIKRGSTSKPTTPTTPSKDGFDLISINGQSFISLATTGSPDRTKPINESFYKSFEDLTCDEPPIKVIPKSPVRQQVVEKCVKSANSYEGPVFSEVGSAGGVVLVPGTDISLHISATKPAQTDCKFCFDKRKSESMRSPKNPMKDKSVMRRRFSKSTSVATPPTPRLRDSKCPESNRTDGRIAITLEDAPHMTVLNPKREDQHAIHVPIRYEVAGPAVRINLADKESHKNGVVLQMGVSTALPQSDMYELSETPTSKVGFTCLQGEMRNGPFHEAESCYYYGNTLQATLDTSALKNTPTGCQIYAVPVVKVEQGITAAPFSWDRLGQTYHIGIYGPKQTYMKSTCCVSVSCSGFCPPTLRVWHETDFTLRLWASYTMQIRKAQGFRLRFKLSNSSLLKVDTNQDDDIISLKELRTNSRVNKVFVLLQSVKNETLRPRNNSKTDRVLAITLTGEEDGTVRRIKMKVPTEKKFASPRITSPIITRQISRSETLPELRVASSNVEQTHQWAMALQEADILFNRSAHIPGSDRTVCGVKLAVALRSRYRKRHPTVPSHILQYSIGDYMPVLSSQAIWSHGSVHYKDWWVAYSCHKVGLLQKSNATMLEFDDYCHWPEVRVTCGNIIEAIIEPIPHLTATYSVLVDKLARHVTDWLSLATLLRFGERYALNEIQNKRVSPVRHSNALFYLGKFRKYCDKCPKKRSFNQELVRALLYMEHYDLAVELVTRFCVLSCAVEMSPRWQELAALLVGDLQDEDVVLFSESREISSHEANGITIKQQATWKPALSFLSRWHDRFGDDHRAALLTLFQATETLKDSPNRNWPYLTSCVILVLAVDSLRNYDTRL</sequence>